<organism evidence="1 2">
    <name type="scientific">Lysinibacillus parviboronicapiens</name>
    <dbReference type="NCBI Taxonomy" id="436516"/>
    <lineage>
        <taxon>Bacteria</taxon>
        <taxon>Bacillati</taxon>
        <taxon>Bacillota</taxon>
        <taxon>Bacilli</taxon>
        <taxon>Bacillales</taxon>
        <taxon>Bacillaceae</taxon>
        <taxon>Lysinibacillus</taxon>
    </lineage>
</organism>
<dbReference type="Proteomes" id="UP001549363">
    <property type="component" value="Unassembled WGS sequence"/>
</dbReference>
<reference evidence="1 2" key="1">
    <citation type="submission" date="2024-06" db="EMBL/GenBank/DDBJ databases">
        <title>Sorghum-associated microbial communities from plants grown in Nebraska, USA.</title>
        <authorList>
            <person name="Schachtman D."/>
        </authorList>
    </citation>
    <scope>NUCLEOTIDE SEQUENCE [LARGE SCALE GENOMIC DNA]</scope>
    <source>
        <strain evidence="1 2">736</strain>
    </source>
</reference>
<gene>
    <name evidence="1" type="ORF">ABIA69_000065</name>
</gene>
<name>A0ABV2PDB9_9BACI</name>
<evidence type="ECO:0000313" key="1">
    <source>
        <dbReference type="EMBL" id="MET4558922.1"/>
    </source>
</evidence>
<comment type="caution">
    <text evidence="1">The sequence shown here is derived from an EMBL/GenBank/DDBJ whole genome shotgun (WGS) entry which is preliminary data.</text>
</comment>
<dbReference type="Gene3D" id="3.40.50.720">
    <property type="entry name" value="NAD(P)-binding Rossmann-like Domain"/>
    <property type="match status" value="1"/>
</dbReference>
<evidence type="ECO:0000313" key="2">
    <source>
        <dbReference type="Proteomes" id="UP001549363"/>
    </source>
</evidence>
<dbReference type="EMBL" id="JBEPSB010000001">
    <property type="protein sequence ID" value="MET4558922.1"/>
    <property type="molecule type" value="Genomic_DNA"/>
</dbReference>
<sequence>MANKGYEKAVIENAALAKGVNSINGRITYEAVANAHNILYTPLNDVLQTDVI</sequence>
<accession>A0ABV2PDB9</accession>
<protein>
    <submittedName>
        <fullName evidence="1">Alanine dehydrogenase</fullName>
    </submittedName>
</protein>
<keyword evidence="2" id="KW-1185">Reference proteome</keyword>
<proteinExistence type="predicted"/>